<dbReference type="Proteomes" id="UP000324897">
    <property type="component" value="Unassembled WGS sequence"/>
</dbReference>
<keyword evidence="3" id="KW-1185">Reference proteome</keyword>
<evidence type="ECO:0000313" key="2">
    <source>
        <dbReference type="EMBL" id="TVU16257.1"/>
    </source>
</evidence>
<evidence type="ECO:0000313" key="3">
    <source>
        <dbReference type="Proteomes" id="UP000324897"/>
    </source>
</evidence>
<name>A0A5J9TYK3_9POAL</name>
<evidence type="ECO:0000256" key="1">
    <source>
        <dbReference type="SAM" id="MobiDB-lite"/>
    </source>
</evidence>
<feature type="non-terminal residue" evidence="2">
    <location>
        <position position="1"/>
    </location>
</feature>
<feature type="region of interest" description="Disordered" evidence="1">
    <location>
        <begin position="1"/>
        <end position="22"/>
    </location>
</feature>
<organism evidence="2 3">
    <name type="scientific">Eragrostis curvula</name>
    <name type="common">weeping love grass</name>
    <dbReference type="NCBI Taxonomy" id="38414"/>
    <lineage>
        <taxon>Eukaryota</taxon>
        <taxon>Viridiplantae</taxon>
        <taxon>Streptophyta</taxon>
        <taxon>Embryophyta</taxon>
        <taxon>Tracheophyta</taxon>
        <taxon>Spermatophyta</taxon>
        <taxon>Magnoliopsida</taxon>
        <taxon>Liliopsida</taxon>
        <taxon>Poales</taxon>
        <taxon>Poaceae</taxon>
        <taxon>PACMAD clade</taxon>
        <taxon>Chloridoideae</taxon>
        <taxon>Eragrostideae</taxon>
        <taxon>Eragrostidinae</taxon>
        <taxon>Eragrostis</taxon>
    </lineage>
</organism>
<comment type="caution">
    <text evidence="2">The sequence shown here is derived from an EMBL/GenBank/DDBJ whole genome shotgun (WGS) entry which is preliminary data.</text>
</comment>
<dbReference type="Gramene" id="TVU16257">
    <property type="protein sequence ID" value="TVU16257"/>
    <property type="gene ID" value="EJB05_39810"/>
</dbReference>
<gene>
    <name evidence="2" type="ORF">EJB05_39810</name>
</gene>
<reference evidence="2 3" key="1">
    <citation type="journal article" date="2019" name="Sci. Rep.">
        <title>A high-quality genome of Eragrostis curvula grass provides insights into Poaceae evolution and supports new strategies to enhance forage quality.</title>
        <authorList>
            <person name="Carballo J."/>
            <person name="Santos B.A.C.M."/>
            <person name="Zappacosta D."/>
            <person name="Garbus I."/>
            <person name="Selva J.P."/>
            <person name="Gallo C.A."/>
            <person name="Diaz A."/>
            <person name="Albertini E."/>
            <person name="Caccamo M."/>
            <person name="Echenique V."/>
        </authorList>
    </citation>
    <scope>NUCLEOTIDE SEQUENCE [LARGE SCALE GENOMIC DNA]</scope>
    <source>
        <strain evidence="3">cv. Victoria</strain>
        <tissue evidence="2">Leaf</tissue>
    </source>
</reference>
<proteinExistence type="predicted"/>
<protein>
    <submittedName>
        <fullName evidence="2">Uncharacterized protein</fullName>
    </submittedName>
</protein>
<dbReference type="EMBL" id="RWGY01000031">
    <property type="protein sequence ID" value="TVU16257.1"/>
    <property type="molecule type" value="Genomic_DNA"/>
</dbReference>
<sequence length="69" mass="7583">MDRGAASNKTSSSGGAGGSIKRQRVNYVRRVGTVLGVVVVLPMKSHLTDKRKNSPRQQCDVIRVEVMYH</sequence>
<accession>A0A5J9TYK3</accession>
<dbReference type="AlphaFoldDB" id="A0A5J9TYK3"/>